<dbReference type="AlphaFoldDB" id="X1H9U8"/>
<evidence type="ECO:0000256" key="1">
    <source>
        <dbReference type="SAM" id="Phobius"/>
    </source>
</evidence>
<keyword evidence="1" id="KW-0812">Transmembrane</keyword>
<comment type="caution">
    <text evidence="2">The sequence shown here is derived from an EMBL/GenBank/DDBJ whole genome shotgun (WGS) entry which is preliminary data.</text>
</comment>
<feature type="non-terminal residue" evidence="2">
    <location>
        <position position="132"/>
    </location>
</feature>
<dbReference type="EMBL" id="BARU01009823">
    <property type="protein sequence ID" value="GAH42088.1"/>
    <property type="molecule type" value="Genomic_DNA"/>
</dbReference>
<feature type="transmembrane region" description="Helical" evidence="1">
    <location>
        <begin position="6"/>
        <end position="25"/>
    </location>
</feature>
<accession>X1H9U8</accession>
<proteinExistence type="predicted"/>
<evidence type="ECO:0000313" key="2">
    <source>
        <dbReference type="EMBL" id="GAH42088.1"/>
    </source>
</evidence>
<keyword evidence="1" id="KW-1133">Transmembrane helix</keyword>
<reference evidence="2" key="1">
    <citation type="journal article" date="2014" name="Front. Microbiol.">
        <title>High frequency of phylogenetically diverse reductive dehalogenase-homologous genes in deep subseafloor sedimentary metagenomes.</title>
        <authorList>
            <person name="Kawai M."/>
            <person name="Futagami T."/>
            <person name="Toyoda A."/>
            <person name="Takaki Y."/>
            <person name="Nishi S."/>
            <person name="Hori S."/>
            <person name="Arai W."/>
            <person name="Tsubouchi T."/>
            <person name="Morono Y."/>
            <person name="Uchiyama I."/>
            <person name="Ito T."/>
            <person name="Fujiyama A."/>
            <person name="Inagaki F."/>
            <person name="Takami H."/>
        </authorList>
    </citation>
    <scope>NUCLEOTIDE SEQUENCE</scope>
    <source>
        <strain evidence="2">Expedition CK06-06</strain>
    </source>
</reference>
<name>X1H9U8_9ZZZZ</name>
<sequence>MNLRTLIFSLILGLLSSIITFFILLKPARLKGILEKETKRTRKNFIYSLVDKYTSPADREEYDDMFEKLQDFKFFGYRVRNFSDFITLKMILVSIALIFSIIIRLPFPKIIMVVFFTVVVWKLPDIKLSREI</sequence>
<gene>
    <name evidence="2" type="ORF">S03H2_18890</name>
</gene>
<feature type="transmembrane region" description="Helical" evidence="1">
    <location>
        <begin position="82"/>
        <end position="101"/>
    </location>
</feature>
<protein>
    <submittedName>
        <fullName evidence="2">Uncharacterized protein</fullName>
    </submittedName>
</protein>
<keyword evidence="1" id="KW-0472">Membrane</keyword>
<organism evidence="2">
    <name type="scientific">marine sediment metagenome</name>
    <dbReference type="NCBI Taxonomy" id="412755"/>
    <lineage>
        <taxon>unclassified sequences</taxon>
        <taxon>metagenomes</taxon>
        <taxon>ecological metagenomes</taxon>
    </lineage>
</organism>